<evidence type="ECO:0000256" key="1">
    <source>
        <dbReference type="ARBA" id="ARBA00023002"/>
    </source>
</evidence>
<evidence type="ECO:0000259" key="2">
    <source>
        <dbReference type="Pfam" id="PF07992"/>
    </source>
</evidence>
<evidence type="ECO:0000259" key="3">
    <source>
        <dbReference type="Pfam" id="PF17806"/>
    </source>
</evidence>
<proteinExistence type="predicted"/>
<dbReference type="PANTHER" id="PTHR42949">
    <property type="entry name" value="ANAEROBIC GLYCEROL-3-PHOSPHATE DEHYDROGENASE SUBUNIT B"/>
    <property type="match status" value="1"/>
</dbReference>
<reference evidence="4 5" key="1">
    <citation type="journal article" date="2008" name="Int. J. Syst. Evol. Microbiol.">
        <title>Amphritea japonica sp. nov. and Amphritea balenae sp. nov., isolated from the sediment adjacent to sperm whale carcasses off Kagoshima, Japan.</title>
        <authorList>
            <person name="Miyazaki M."/>
            <person name="Nogi Y."/>
            <person name="Fujiwara Y."/>
            <person name="Kawato M."/>
            <person name="Nagahama T."/>
            <person name="Kubokawa K."/>
            <person name="Horikoshi K."/>
        </authorList>
    </citation>
    <scope>NUCLEOTIDE SEQUENCE [LARGE SCALE GENOMIC DNA]</scope>
    <source>
        <strain evidence="4 5">ATCC BAA-1530</strain>
    </source>
</reference>
<dbReference type="SUPFAM" id="SSF51905">
    <property type="entry name" value="FAD/NAD(P)-binding domain"/>
    <property type="match status" value="1"/>
</dbReference>
<dbReference type="AlphaFoldDB" id="A0A7R6SRK8"/>
<dbReference type="InterPro" id="IPR051691">
    <property type="entry name" value="Metab_Enz_Cyan_OpOx_G3PDH"/>
</dbReference>
<evidence type="ECO:0000313" key="5">
    <source>
        <dbReference type="Proteomes" id="UP000595663"/>
    </source>
</evidence>
<dbReference type="PRINTS" id="PR00469">
    <property type="entry name" value="PNDRDTASEII"/>
</dbReference>
<evidence type="ECO:0000313" key="4">
    <source>
        <dbReference type="EMBL" id="BBB25349.1"/>
    </source>
</evidence>
<keyword evidence="1" id="KW-0560">Oxidoreductase</keyword>
<dbReference type="Pfam" id="PF07992">
    <property type="entry name" value="Pyr_redox_2"/>
    <property type="match status" value="1"/>
</dbReference>
<organism evidence="4 5">
    <name type="scientific">Amphritea japonica ATCC BAA-1530</name>
    <dbReference type="NCBI Taxonomy" id="1278309"/>
    <lineage>
        <taxon>Bacteria</taxon>
        <taxon>Pseudomonadati</taxon>
        <taxon>Pseudomonadota</taxon>
        <taxon>Gammaproteobacteria</taxon>
        <taxon>Oceanospirillales</taxon>
        <taxon>Oceanospirillaceae</taxon>
        <taxon>Amphritea</taxon>
    </lineage>
</organism>
<protein>
    <submittedName>
        <fullName evidence="4">Uncharacterized protein</fullName>
    </submittedName>
</protein>
<dbReference type="GO" id="GO:0016491">
    <property type="term" value="F:oxidoreductase activity"/>
    <property type="evidence" value="ECO:0007669"/>
    <property type="project" value="UniProtKB-KW"/>
</dbReference>
<gene>
    <name evidence="4" type="ORF">AMJAP_0750</name>
</gene>
<dbReference type="InterPro" id="IPR023753">
    <property type="entry name" value="FAD/NAD-binding_dom"/>
</dbReference>
<feature type="domain" description="SoxA A3" evidence="3">
    <location>
        <begin position="389"/>
        <end position="466"/>
    </location>
</feature>
<dbReference type="Pfam" id="PF17806">
    <property type="entry name" value="SO_alpha_A3"/>
    <property type="match status" value="1"/>
</dbReference>
<dbReference type="InterPro" id="IPR041117">
    <property type="entry name" value="SoxA_A3"/>
</dbReference>
<dbReference type="PRINTS" id="PR00368">
    <property type="entry name" value="FADPNR"/>
</dbReference>
<keyword evidence="5" id="KW-1185">Reference proteome</keyword>
<dbReference type="InterPro" id="IPR017224">
    <property type="entry name" value="Opine_Oxase_asu/HCN_bsu"/>
</dbReference>
<dbReference type="InterPro" id="IPR041854">
    <property type="entry name" value="BFD-like_2Fe2S-bd_dom_sf"/>
</dbReference>
<dbReference type="KEGG" id="ajp:AMJAP_0750"/>
<dbReference type="Gene3D" id="1.10.10.1100">
    <property type="entry name" value="BFD-like [2Fe-2S]-binding domain"/>
    <property type="match status" value="1"/>
</dbReference>
<dbReference type="EMBL" id="AP014545">
    <property type="protein sequence ID" value="BBB25349.1"/>
    <property type="molecule type" value="Genomic_DNA"/>
</dbReference>
<name>A0A7R6SRK8_9GAMM</name>
<dbReference type="PIRSF" id="PIRSF037495">
    <property type="entry name" value="Opine_OX_OoxA/HcnB"/>
    <property type="match status" value="1"/>
</dbReference>
<dbReference type="PANTHER" id="PTHR42949:SF3">
    <property type="entry name" value="ANAEROBIC GLYCEROL-3-PHOSPHATE DEHYDROGENASE SUBUNIT B"/>
    <property type="match status" value="1"/>
</dbReference>
<dbReference type="CDD" id="cd19946">
    <property type="entry name" value="GlpA-like_Fer2_BFD-like"/>
    <property type="match status" value="1"/>
</dbReference>
<dbReference type="RefSeq" id="WP_019622468.1">
    <property type="nucleotide sequence ID" value="NZ_AP014545.1"/>
</dbReference>
<dbReference type="InterPro" id="IPR036188">
    <property type="entry name" value="FAD/NAD-bd_sf"/>
</dbReference>
<dbReference type="Proteomes" id="UP000595663">
    <property type="component" value="Chromosome"/>
</dbReference>
<accession>A0A7R6SRK8</accession>
<feature type="domain" description="FAD/NAD(P)-binding" evidence="2">
    <location>
        <begin position="17"/>
        <end position="327"/>
    </location>
</feature>
<dbReference type="Gene3D" id="3.50.50.60">
    <property type="entry name" value="FAD/NAD(P)-binding domain"/>
    <property type="match status" value="1"/>
</dbReference>
<sequence length="483" mass="52226">MTELLAPDEPENITDSYEIAIIGAGPAGMSAAITASQAGVSVVVLDDKPRSGGQIYRNVDASPLPDAEVLGPDYTKGAELTVQFRGCNARHISGVTVWHVGDNGEILFSDNGTTKRLTAQKIIVATGAMERPFPIPGWHLPGVMSAGSAQVMLKSDGLVRDGAIFAGTGPLLYLIVAQYLRLGVKVKALVDTTPKENYLHVMTELTGAVTAPGMLIKGVGLLNEIRKSGTNIYSFAKDLKVTGDEQTAGLSFNCGGKEHSLPASYVFLHQGVIPNLNITQALGLEHDWCQQQLCWKPKINRWGQSSKSHIAVAGDSGGIIGADSAAAMGRVVTLNQLVNLGVTSRSLAEAEAADDLRFVARQQRFRRFIDRLYRPLDQQRIPEAPNTVVCRCEERTVADLKKGFELGGREPNQLKSQTRCGMGPCQGRMCGHTVSELLANWRNEPVADVGYYRLRSPMRLVTLQELSQFTDVTPEAKKTEEAS</sequence>